<feature type="compositionally biased region" description="Polar residues" evidence="1">
    <location>
        <begin position="50"/>
        <end position="66"/>
    </location>
</feature>
<name>A0A0F7S3J0_9BASI</name>
<dbReference type="Proteomes" id="UP000242770">
    <property type="component" value="Unassembled WGS sequence"/>
</dbReference>
<reference evidence="4" key="1">
    <citation type="submission" date="2014-06" db="EMBL/GenBank/DDBJ databases">
        <authorList>
            <person name="Berkman P.J."/>
        </authorList>
    </citation>
    <scope>NUCLEOTIDE SEQUENCE [LARGE SCALE GENOMIC DNA]</scope>
</reference>
<keyword evidence="4" id="KW-1185">Reference proteome</keyword>
<feature type="compositionally biased region" description="Low complexity" evidence="1">
    <location>
        <begin position="35"/>
        <end position="49"/>
    </location>
</feature>
<protein>
    <submittedName>
        <fullName evidence="2">Uncharacterized protein</fullName>
    </submittedName>
</protein>
<dbReference type="OrthoDB" id="2550291at2759"/>
<organism evidence="2 4">
    <name type="scientific">Sporisorium scitamineum</name>
    <dbReference type="NCBI Taxonomy" id="49012"/>
    <lineage>
        <taxon>Eukaryota</taxon>
        <taxon>Fungi</taxon>
        <taxon>Dikarya</taxon>
        <taxon>Basidiomycota</taxon>
        <taxon>Ustilaginomycotina</taxon>
        <taxon>Ustilaginomycetes</taxon>
        <taxon>Ustilaginales</taxon>
        <taxon>Ustilaginaceae</taxon>
        <taxon>Sporisorium</taxon>
    </lineage>
</organism>
<sequence length="608" mass="66521">MTSNTPTNRGLAATRKAFTRPANLHLAWSASKGAASPLRRPSSASLTSSQHKSAYRSATPQSSTPAQFHPYVSSVPPTYADYFTASSSKFSTSTTHRYSASGSAASSSSNVVLKSGHLTWRGSGETSGRRGTLGGFERALRRRQGSRDLVTDNDQDVFVALEQSEAHESMHGVLDATAGRPSFSKEPFLASPGAHDPSAFDNDNLLSLQSRSVPFCLSDQSRWVPPPDWNVLDTPLDDHASLSRFSSSSMSDPLQTPRSSLPGSPNAPEIFLNLYSQQSSIRSRSPSRGILQMRLRITRSSTVEMQTCPSFSSSPDSNYIRRKQLVITGEPVDMPLRSQRSQSTATVKWHRDAELASSRPTNVVCILSSADVADLTEWLYAIENTIERCRYSVVERLGRRRTSESIFTSIRLFEQVQAQIDDPRFAEGKDQHSTPMAASRSLPLPVTSGSLPPASAELVSSNFNRSETDFSPSAFINYYAATDAESAVASTSDALYTFEDAYASIMRRYEDYDLPSPLQSLPTAPLDGHVRYARSECLDVPVSPRNYDMEEDPWTPEDDQPSSPLDPWLSHTAARSATSLSASAFGDDTVMQIFAEGFRRRSSSLGGL</sequence>
<feature type="compositionally biased region" description="Polar residues" evidence="1">
    <location>
        <begin position="252"/>
        <end position="263"/>
    </location>
</feature>
<evidence type="ECO:0000256" key="1">
    <source>
        <dbReference type="SAM" id="MobiDB-lite"/>
    </source>
</evidence>
<feature type="region of interest" description="Disordered" evidence="1">
    <location>
        <begin position="31"/>
        <end position="69"/>
    </location>
</feature>
<evidence type="ECO:0000313" key="4">
    <source>
        <dbReference type="Proteomes" id="UP000242770"/>
    </source>
</evidence>
<feature type="region of interest" description="Disordered" evidence="1">
    <location>
        <begin position="543"/>
        <end position="569"/>
    </location>
</feature>
<evidence type="ECO:0000313" key="3">
    <source>
        <dbReference type="EMBL" id="CDU23999.1"/>
    </source>
</evidence>
<dbReference type="EMBL" id="CCFA01005195">
    <property type="protein sequence ID" value="CDS02248.1"/>
    <property type="molecule type" value="Genomic_DNA"/>
</dbReference>
<dbReference type="EMBL" id="LK056664">
    <property type="protein sequence ID" value="CDU23999.1"/>
    <property type="molecule type" value="Genomic_DNA"/>
</dbReference>
<reference evidence="2" key="3">
    <citation type="submission" date="2014-06" db="EMBL/GenBank/DDBJ databases">
        <authorList>
            <person name="Berkman J.Paul."/>
        </authorList>
    </citation>
    <scope>NUCLEOTIDE SEQUENCE [LARGE SCALE GENOMIC DNA]</scope>
</reference>
<accession>A0A0F7S3J0</accession>
<gene>
    <name evidence="2" type="primary">SSCI85500.1</name>
    <name evidence="3" type="ORF">SPSC_02628</name>
</gene>
<proteinExistence type="predicted"/>
<feature type="region of interest" description="Disordered" evidence="1">
    <location>
        <begin position="243"/>
        <end position="265"/>
    </location>
</feature>
<evidence type="ECO:0000313" key="2">
    <source>
        <dbReference type="EMBL" id="CDS02248.1"/>
    </source>
</evidence>
<dbReference type="AlphaFoldDB" id="A0A0F7S3J0"/>
<feature type="compositionally biased region" description="Acidic residues" evidence="1">
    <location>
        <begin position="549"/>
        <end position="560"/>
    </location>
</feature>
<reference evidence="3" key="2">
    <citation type="submission" date="2014-06" db="EMBL/GenBank/DDBJ databases">
        <authorList>
            <person name="Ju J."/>
            <person name="Zhang J."/>
        </authorList>
    </citation>
    <scope>NUCLEOTIDE SEQUENCE</scope>
    <source>
        <strain evidence="3">SscI8</strain>
    </source>
</reference>